<gene>
    <name evidence="1" type="ORF">GCWU000324_02432</name>
</gene>
<name>C4GK58_9NEIS</name>
<sequence>MDAVVGVAKGFEPFKTFAAVVQAMRARGEGKFAAGLPTGWLPCAVFKGENGHFGVEYAAKYGGDFACHVGSFRVCEQGLLKSVKILFGLRLGKFQAAFVDVAQAA</sequence>
<dbReference type="HOGENOM" id="CLU_2232917_0_0_4"/>
<dbReference type="AlphaFoldDB" id="C4GK58"/>
<reference evidence="1" key="1">
    <citation type="submission" date="2009-04" db="EMBL/GenBank/DDBJ databases">
        <authorList>
            <person name="Weinstock G."/>
            <person name="Sodergren E."/>
            <person name="Clifton S."/>
            <person name="Fulton L."/>
            <person name="Fulton B."/>
            <person name="Courtney L."/>
            <person name="Fronick C."/>
            <person name="Harrison M."/>
            <person name="Strong C."/>
            <person name="Farmer C."/>
            <person name="Delahaunty K."/>
            <person name="Markovic C."/>
            <person name="Hall O."/>
            <person name="Minx P."/>
            <person name="Tomlinson C."/>
            <person name="Mitreva M."/>
            <person name="Nelson J."/>
            <person name="Hou S."/>
            <person name="Wollam A."/>
            <person name="Pepin K.H."/>
            <person name="Johnson M."/>
            <person name="Bhonagiri V."/>
            <person name="Nash W.E."/>
            <person name="Warren W."/>
            <person name="Chinwalla A."/>
            <person name="Mardis E.R."/>
            <person name="Wilson R.K."/>
        </authorList>
    </citation>
    <scope>NUCLEOTIDE SEQUENCE [LARGE SCALE GENOMIC DNA]</scope>
    <source>
        <strain evidence="1">ATCC 51147</strain>
    </source>
</reference>
<protein>
    <submittedName>
        <fullName evidence="1">Uncharacterized protein</fullName>
    </submittedName>
</protein>
<dbReference type="Proteomes" id="UP000003009">
    <property type="component" value="Unassembled WGS sequence"/>
</dbReference>
<comment type="caution">
    <text evidence="1">The sequence shown here is derived from an EMBL/GenBank/DDBJ whole genome shotgun (WGS) entry which is preliminary data.</text>
</comment>
<proteinExistence type="predicted"/>
<keyword evidence="2" id="KW-1185">Reference proteome</keyword>
<evidence type="ECO:0000313" key="2">
    <source>
        <dbReference type="Proteomes" id="UP000003009"/>
    </source>
</evidence>
<accession>C4GK58</accession>
<organism evidence="1 2">
    <name type="scientific">Kingella oralis ATCC 51147</name>
    <dbReference type="NCBI Taxonomy" id="629741"/>
    <lineage>
        <taxon>Bacteria</taxon>
        <taxon>Pseudomonadati</taxon>
        <taxon>Pseudomonadota</taxon>
        <taxon>Betaproteobacteria</taxon>
        <taxon>Neisseriales</taxon>
        <taxon>Neisseriaceae</taxon>
        <taxon>Kingella</taxon>
    </lineage>
</organism>
<evidence type="ECO:0000313" key="1">
    <source>
        <dbReference type="EMBL" id="EEP68180.1"/>
    </source>
</evidence>
<dbReference type="EMBL" id="ACJW02000003">
    <property type="protein sequence ID" value="EEP68180.1"/>
    <property type="molecule type" value="Genomic_DNA"/>
</dbReference>